<accession>A0A0H5C0L3</accession>
<evidence type="ECO:0000313" key="1">
    <source>
        <dbReference type="EMBL" id="CEP21002.1"/>
    </source>
</evidence>
<proteinExistence type="predicted"/>
<reference evidence="2" key="1">
    <citation type="journal article" date="2015" name="J. Biotechnol.">
        <title>The structure of the Cyberlindnera jadinii genome and its relation to Candida utilis analyzed by the occurrence of single nucleotide polymorphisms.</title>
        <authorList>
            <person name="Rupp O."/>
            <person name="Brinkrolf K."/>
            <person name="Buerth C."/>
            <person name="Kunigo M."/>
            <person name="Schneider J."/>
            <person name="Jaenicke S."/>
            <person name="Goesmann A."/>
            <person name="Puehler A."/>
            <person name="Jaeger K.-E."/>
            <person name="Ernst J.F."/>
        </authorList>
    </citation>
    <scope>NUCLEOTIDE SEQUENCE [LARGE SCALE GENOMIC DNA]</scope>
    <source>
        <strain evidence="2">ATCC 18201 / CBS 1600 / BCRC 20928 / JCM 3617 / NBRC 0987 / NRRL Y-1542</strain>
    </source>
</reference>
<dbReference type="EMBL" id="CDQK01000001">
    <property type="protein sequence ID" value="CEP21002.1"/>
    <property type="molecule type" value="Genomic_DNA"/>
</dbReference>
<organism evidence="1 2">
    <name type="scientific">Cyberlindnera jadinii (strain ATCC 18201 / CBS 1600 / BCRC 20928 / JCM 3617 / NBRC 0987 / NRRL Y-1542)</name>
    <name type="common">Torula yeast</name>
    <name type="synonym">Candida utilis</name>
    <dbReference type="NCBI Taxonomy" id="983966"/>
    <lineage>
        <taxon>Eukaryota</taxon>
        <taxon>Fungi</taxon>
        <taxon>Dikarya</taxon>
        <taxon>Ascomycota</taxon>
        <taxon>Saccharomycotina</taxon>
        <taxon>Saccharomycetes</taxon>
        <taxon>Phaffomycetales</taxon>
        <taxon>Phaffomycetaceae</taxon>
        <taxon>Cyberlindnera</taxon>
    </lineage>
</organism>
<dbReference type="AlphaFoldDB" id="A0A0H5C0L3"/>
<name>A0A0H5C0L3_CYBJN</name>
<evidence type="ECO:0000313" key="2">
    <source>
        <dbReference type="Proteomes" id="UP000038830"/>
    </source>
</evidence>
<sequence>MALSKAGIPIAGASFLTDIKDLMVMEAKVLLPTLITDMFIFYPIRKPNWHTPMQTPK</sequence>
<protein>
    <submittedName>
        <fullName evidence="1">Uncharacterized protein</fullName>
    </submittedName>
</protein>
<gene>
    <name evidence="1" type="ORF">BN1211_0995</name>
</gene>
<dbReference type="Proteomes" id="UP000038830">
    <property type="component" value="Unassembled WGS sequence"/>
</dbReference>